<keyword evidence="2" id="KW-1185">Reference proteome</keyword>
<reference evidence="2" key="2">
    <citation type="submission" date="2017-12" db="EMBL/GenBank/DDBJ databases">
        <title>Genome sequence of the Bar-tailed Godwit (Limosa lapponica baueri).</title>
        <authorList>
            <person name="Lima N.C.B."/>
            <person name="Parody-Merino A.M."/>
            <person name="Battley P.F."/>
            <person name="Fidler A.E."/>
            <person name="Prosdocimi F."/>
        </authorList>
    </citation>
    <scope>NUCLEOTIDE SEQUENCE [LARGE SCALE GENOMIC DNA]</scope>
</reference>
<accession>A0A2I0TZB6</accession>
<dbReference type="Proteomes" id="UP000233556">
    <property type="component" value="Unassembled WGS sequence"/>
</dbReference>
<dbReference type="AlphaFoldDB" id="A0A2I0TZB6"/>
<reference evidence="2" key="1">
    <citation type="submission" date="2017-11" db="EMBL/GenBank/DDBJ databases">
        <authorList>
            <person name="Lima N.C."/>
            <person name="Parody-Merino A.M."/>
            <person name="Battley P.F."/>
            <person name="Fidler A.E."/>
            <person name="Prosdocimi F."/>
        </authorList>
    </citation>
    <scope>NUCLEOTIDE SEQUENCE [LARGE SCALE GENOMIC DNA]</scope>
</reference>
<gene>
    <name evidence="1" type="ORF">llap_10572</name>
</gene>
<evidence type="ECO:0000313" key="1">
    <source>
        <dbReference type="EMBL" id="PKU39125.1"/>
    </source>
</evidence>
<protein>
    <submittedName>
        <fullName evidence="1">Uncharacterized protein</fullName>
    </submittedName>
</protein>
<dbReference type="EMBL" id="KZ506567">
    <property type="protein sequence ID" value="PKU39125.1"/>
    <property type="molecule type" value="Genomic_DNA"/>
</dbReference>
<proteinExistence type="predicted"/>
<name>A0A2I0TZB6_LIMLA</name>
<evidence type="ECO:0000313" key="2">
    <source>
        <dbReference type="Proteomes" id="UP000233556"/>
    </source>
</evidence>
<organism evidence="1 2">
    <name type="scientific">Limosa lapponica baueri</name>
    <dbReference type="NCBI Taxonomy" id="1758121"/>
    <lineage>
        <taxon>Eukaryota</taxon>
        <taxon>Metazoa</taxon>
        <taxon>Chordata</taxon>
        <taxon>Craniata</taxon>
        <taxon>Vertebrata</taxon>
        <taxon>Euteleostomi</taxon>
        <taxon>Archelosauria</taxon>
        <taxon>Archosauria</taxon>
        <taxon>Dinosauria</taxon>
        <taxon>Saurischia</taxon>
        <taxon>Theropoda</taxon>
        <taxon>Coelurosauria</taxon>
        <taxon>Aves</taxon>
        <taxon>Neognathae</taxon>
        <taxon>Neoaves</taxon>
        <taxon>Charadriiformes</taxon>
        <taxon>Scolopacidae</taxon>
        <taxon>Limosa</taxon>
    </lineage>
</organism>
<sequence>MQMSLLAFPPAPAASDPFHGMDGPRSWCKSAGGIWGLAPADGPTLEIWNHQLGELELAGIDSSGEEGSVALGLISASLGGVTKDWETRGDVANRGQIYAEVQVTD</sequence>